<sequence>MTAPVPVPLVKLNLHYFPGSKIPDWLMQWELNNLGKLYIRVEASRETMQMGCQNGVLEVLGKVADGLAEKNI</sequence>
<dbReference type="EMBL" id="CAEKKB010000005">
    <property type="protein sequence ID" value="CAB4310488.1"/>
    <property type="molecule type" value="Genomic_DNA"/>
</dbReference>
<reference evidence="4" key="1">
    <citation type="journal article" date="2020" name="Genome Biol.">
        <title>Gamete binning: chromosome-level and haplotype-resolved genome assembly enabled by high-throughput single-cell sequencing of gamete genomes.</title>
        <authorList>
            <person name="Campoy J.A."/>
            <person name="Sun H."/>
            <person name="Goel M."/>
            <person name="Jiao W.-B."/>
            <person name="Folz-Donahue K."/>
            <person name="Wang N."/>
            <person name="Rubio M."/>
            <person name="Liu C."/>
            <person name="Kukat C."/>
            <person name="Ruiz D."/>
            <person name="Huettel B."/>
            <person name="Schneeberger K."/>
        </authorList>
    </citation>
    <scope>NUCLEOTIDE SEQUENCE [LARGE SCALE GENOMIC DNA]</scope>
    <source>
        <strain evidence="4">cv. Rojo Pasion</strain>
    </source>
</reference>
<evidence type="ECO:0000313" key="2">
    <source>
        <dbReference type="EMBL" id="CAB4310488.1"/>
    </source>
</evidence>
<protein>
    <submittedName>
        <fullName evidence="1">Uncharacterized protein</fullName>
    </submittedName>
</protein>
<dbReference type="Proteomes" id="UP000507245">
    <property type="component" value="Unassembled WGS sequence"/>
</dbReference>
<evidence type="ECO:0000313" key="3">
    <source>
        <dbReference type="Proteomes" id="UP000507222"/>
    </source>
</evidence>
<reference evidence="1 3" key="2">
    <citation type="submission" date="2020-05" db="EMBL/GenBank/DDBJ databases">
        <authorList>
            <person name="Campoy J."/>
            <person name="Schneeberger K."/>
            <person name="Spophaly S."/>
        </authorList>
    </citation>
    <scope>NUCLEOTIDE SEQUENCE [LARGE SCALE GENOMIC DNA]</scope>
    <source>
        <strain evidence="1">PruArmRojPasFocal</strain>
    </source>
</reference>
<evidence type="ECO:0000313" key="4">
    <source>
        <dbReference type="Proteomes" id="UP000507245"/>
    </source>
</evidence>
<gene>
    <name evidence="1" type="ORF">CURHAP_LOCUS32810</name>
    <name evidence="2" type="ORF">ORAREDHAP_LOCUS32391</name>
</gene>
<organism evidence="1 3">
    <name type="scientific">Prunus armeniaca</name>
    <name type="common">Apricot</name>
    <name type="synonym">Armeniaca vulgaris</name>
    <dbReference type="NCBI Taxonomy" id="36596"/>
    <lineage>
        <taxon>Eukaryota</taxon>
        <taxon>Viridiplantae</taxon>
        <taxon>Streptophyta</taxon>
        <taxon>Embryophyta</taxon>
        <taxon>Tracheophyta</taxon>
        <taxon>Spermatophyta</taxon>
        <taxon>Magnoliopsida</taxon>
        <taxon>eudicotyledons</taxon>
        <taxon>Gunneridae</taxon>
        <taxon>Pentapetalae</taxon>
        <taxon>rosids</taxon>
        <taxon>fabids</taxon>
        <taxon>Rosales</taxon>
        <taxon>Rosaceae</taxon>
        <taxon>Amygdaloideae</taxon>
        <taxon>Amygdaleae</taxon>
        <taxon>Prunus</taxon>
    </lineage>
</organism>
<name>A0A6J5UTV2_PRUAR</name>
<evidence type="ECO:0000313" key="1">
    <source>
        <dbReference type="EMBL" id="CAB4280069.1"/>
    </source>
</evidence>
<dbReference type="EMBL" id="CAEKDK010000005">
    <property type="protein sequence ID" value="CAB4280069.1"/>
    <property type="molecule type" value="Genomic_DNA"/>
</dbReference>
<dbReference type="AlphaFoldDB" id="A0A6J5UTV2"/>
<keyword evidence="4" id="KW-1185">Reference proteome</keyword>
<accession>A0A6J5UTV2</accession>
<dbReference type="Proteomes" id="UP000507222">
    <property type="component" value="Unassembled WGS sequence"/>
</dbReference>
<proteinExistence type="predicted"/>